<feature type="region of interest" description="Disordered" evidence="1">
    <location>
        <begin position="1"/>
        <end position="35"/>
    </location>
</feature>
<feature type="domain" description="DUF5679" evidence="2">
    <location>
        <begin position="46"/>
        <end position="84"/>
    </location>
</feature>
<evidence type="ECO:0000313" key="3">
    <source>
        <dbReference type="EMBL" id="RZU78001.1"/>
    </source>
</evidence>
<evidence type="ECO:0000256" key="1">
    <source>
        <dbReference type="SAM" id="MobiDB-lite"/>
    </source>
</evidence>
<feature type="compositionally biased region" description="Basic and acidic residues" evidence="1">
    <location>
        <begin position="17"/>
        <end position="33"/>
    </location>
</feature>
<keyword evidence="4" id="KW-1185">Reference proteome</keyword>
<dbReference type="Pfam" id="PF18930">
    <property type="entry name" value="DUF5679"/>
    <property type="match status" value="1"/>
</dbReference>
<evidence type="ECO:0000313" key="4">
    <source>
        <dbReference type="Proteomes" id="UP000294114"/>
    </source>
</evidence>
<dbReference type="OrthoDB" id="157624at2"/>
<dbReference type="InterPro" id="IPR044044">
    <property type="entry name" value="DUF5679"/>
</dbReference>
<dbReference type="Proteomes" id="UP000294114">
    <property type="component" value="Unassembled WGS sequence"/>
</dbReference>
<protein>
    <recommendedName>
        <fullName evidence="2">DUF5679 domain-containing protein</fullName>
    </recommendedName>
</protein>
<dbReference type="AlphaFoldDB" id="A0A4Q8BK90"/>
<comment type="caution">
    <text evidence="3">The sequence shown here is derived from an EMBL/GenBank/DDBJ whole genome shotgun (WGS) entry which is preliminary data.</text>
</comment>
<accession>A0A4Q8BK90</accession>
<proteinExistence type="predicted"/>
<name>A0A4Q8BK90_9ACTN</name>
<evidence type="ECO:0000259" key="2">
    <source>
        <dbReference type="Pfam" id="PF18930"/>
    </source>
</evidence>
<reference evidence="3 4" key="1">
    <citation type="submission" date="2019-02" db="EMBL/GenBank/DDBJ databases">
        <title>Sequencing the genomes of 1000 actinobacteria strains.</title>
        <authorList>
            <person name="Klenk H.-P."/>
        </authorList>
    </citation>
    <scope>NUCLEOTIDE SEQUENCE [LARGE SCALE GENOMIC DNA]</scope>
    <source>
        <strain evidence="3 4">DSM 45612</strain>
    </source>
</reference>
<gene>
    <name evidence="3" type="ORF">EV384_6747</name>
</gene>
<dbReference type="EMBL" id="SHLD01000001">
    <property type="protein sequence ID" value="RZU78001.1"/>
    <property type="molecule type" value="Genomic_DNA"/>
</dbReference>
<sequence>MSVAAEKDPAPAPSVARRRETRWDGVSGGRDEEATVADQAQTYNGYCVKCKEKRDFEGRVEVSKTGMNMAKGKCPVCGTTVNRILGKAKV</sequence>
<organism evidence="3 4">
    <name type="scientific">Micromonospora kangleipakensis</name>
    <dbReference type="NCBI Taxonomy" id="1077942"/>
    <lineage>
        <taxon>Bacteria</taxon>
        <taxon>Bacillati</taxon>
        <taxon>Actinomycetota</taxon>
        <taxon>Actinomycetes</taxon>
        <taxon>Micromonosporales</taxon>
        <taxon>Micromonosporaceae</taxon>
        <taxon>Micromonospora</taxon>
    </lineage>
</organism>